<feature type="region of interest" description="Disordered" evidence="1">
    <location>
        <begin position="226"/>
        <end position="271"/>
    </location>
</feature>
<feature type="region of interest" description="Disordered" evidence="1">
    <location>
        <begin position="365"/>
        <end position="391"/>
    </location>
</feature>
<feature type="compositionally biased region" description="Basic residues" evidence="1">
    <location>
        <begin position="366"/>
        <end position="375"/>
    </location>
</feature>
<dbReference type="GO" id="GO:0005184">
    <property type="term" value="F:neuropeptide hormone activity"/>
    <property type="evidence" value="ECO:0007669"/>
    <property type="project" value="InterPro"/>
</dbReference>
<feature type="region of interest" description="Disordered" evidence="1">
    <location>
        <begin position="78"/>
        <end position="162"/>
    </location>
</feature>
<organism evidence="2 3">
    <name type="scientific">Conger conger</name>
    <name type="common">Conger eel</name>
    <name type="synonym">Muraena conger</name>
    <dbReference type="NCBI Taxonomy" id="82655"/>
    <lineage>
        <taxon>Eukaryota</taxon>
        <taxon>Metazoa</taxon>
        <taxon>Chordata</taxon>
        <taxon>Craniata</taxon>
        <taxon>Vertebrata</taxon>
        <taxon>Euteleostomi</taxon>
        <taxon>Actinopterygii</taxon>
        <taxon>Neopterygii</taxon>
        <taxon>Teleostei</taxon>
        <taxon>Anguilliformes</taxon>
        <taxon>Congridae</taxon>
        <taxon>Conger</taxon>
    </lineage>
</organism>
<reference evidence="2" key="1">
    <citation type="journal article" date="2023" name="Science">
        <title>Genome structures resolve the early diversification of teleost fishes.</title>
        <authorList>
            <person name="Parey E."/>
            <person name="Louis A."/>
            <person name="Montfort J."/>
            <person name="Bouchez O."/>
            <person name="Roques C."/>
            <person name="Iampietro C."/>
            <person name="Lluch J."/>
            <person name="Castinel A."/>
            <person name="Donnadieu C."/>
            <person name="Desvignes T."/>
            <person name="Floi Bucao C."/>
            <person name="Jouanno E."/>
            <person name="Wen M."/>
            <person name="Mejri S."/>
            <person name="Dirks R."/>
            <person name="Jansen H."/>
            <person name="Henkel C."/>
            <person name="Chen W.J."/>
            <person name="Zahm M."/>
            <person name="Cabau C."/>
            <person name="Klopp C."/>
            <person name="Thompson A.W."/>
            <person name="Robinson-Rechavi M."/>
            <person name="Braasch I."/>
            <person name="Lecointre G."/>
            <person name="Bobe J."/>
            <person name="Postlethwait J.H."/>
            <person name="Berthelot C."/>
            <person name="Roest Crollius H."/>
            <person name="Guiguen Y."/>
        </authorList>
    </citation>
    <scope>NUCLEOTIDE SEQUENCE</scope>
    <source>
        <strain evidence="2">Concon-B</strain>
    </source>
</reference>
<gene>
    <name evidence="2" type="ORF">COCON_G00071870</name>
</gene>
<dbReference type="PANTHER" id="PTHR15159">
    <property type="entry name" value="NEUROSECRETORY PROTEIN VGF"/>
    <property type="match status" value="1"/>
</dbReference>
<feature type="compositionally biased region" description="Low complexity" evidence="1">
    <location>
        <begin position="78"/>
        <end position="110"/>
    </location>
</feature>
<comment type="caution">
    <text evidence="2">The sequence shown here is derived from an EMBL/GenBank/DDBJ whole genome shotgun (WGS) entry which is preliminary data.</text>
</comment>
<name>A0A9Q1I1U6_CONCO</name>
<evidence type="ECO:0000256" key="1">
    <source>
        <dbReference type="SAM" id="MobiDB-lite"/>
    </source>
</evidence>
<dbReference type="Proteomes" id="UP001152803">
    <property type="component" value="Unassembled WGS sequence"/>
</dbReference>
<dbReference type="OrthoDB" id="8926660at2759"/>
<accession>A0A9Q1I1U6</accession>
<keyword evidence="3" id="KW-1185">Reference proteome</keyword>
<dbReference type="InterPro" id="IPR026128">
    <property type="entry name" value="VGF"/>
</dbReference>
<proteinExistence type="predicted"/>
<feature type="compositionally biased region" description="Basic and acidic residues" evidence="1">
    <location>
        <begin position="260"/>
        <end position="271"/>
    </location>
</feature>
<dbReference type="EMBL" id="JAFJMO010000005">
    <property type="protein sequence ID" value="KAJ8275435.1"/>
    <property type="molecule type" value="Genomic_DNA"/>
</dbReference>
<dbReference type="PANTHER" id="PTHR15159:SF3">
    <property type="entry name" value="SI:DKEY-175G6.2"/>
    <property type="match status" value="1"/>
</dbReference>
<protein>
    <submittedName>
        <fullName evidence="2">Uncharacterized protein</fullName>
    </submittedName>
</protein>
<evidence type="ECO:0000313" key="2">
    <source>
        <dbReference type="EMBL" id="KAJ8275435.1"/>
    </source>
</evidence>
<dbReference type="AlphaFoldDB" id="A0A9Q1I1U6"/>
<evidence type="ECO:0000313" key="3">
    <source>
        <dbReference type="Proteomes" id="UP001152803"/>
    </source>
</evidence>
<feature type="compositionally biased region" description="Acidic residues" evidence="1">
    <location>
        <begin position="148"/>
        <end position="162"/>
    </location>
</feature>
<sequence length="583" mass="65164">MARWIVHGRRKIKAKIRIGFSPPQFQAPPSLPLPRRVMVSGRLYLLLILHSVAHQLSTAAPVATEGNGADRHVGVARVGAEGPPAPAAEGPQPDLHPGALAASLLGAPGQPQGPGEGLEQAGVGGSTEEEEEEDRRKRSGGLGAAEEANGEASEEEVQQEEDWNLQGALEELWSSRGGAGGARGQQRRARGYFPNIDLGLQDNEILPPLKGYKLYNQELARAGKKVKWQEAEDPKTGPLYNTLSAGAFTRGPEGQEREEEEARARAEQEEIRRQVAEAQRNREEEAKLADMASDMLLQYMVKKQGGAAGPRGTLLLGNGVEDKRSEELQDEDEDVDPQTIDKLIEISSKLHLPADDVVDIISDVGKKKRRRKKKKDSPEMAPRYRPLMPPPAFLPVAPAPRPPRKQQAPYLAPYPRKWYPDKLKMKGSKQKYWGKPPKQLLAYPSYPFYQKPYRAYYPVYFPSPQPKSRYYAKPALSLDDLMGNSMDYDLKPPKVWYPPWKRPVPPQSPYISNYILPHPRTYQALPVPKPRPLPRQSLYYLPAAAMATADDEFYGQAGAGQQDSDEELENFMAKVYMRRRMYQ</sequence>